<evidence type="ECO:0008006" key="3">
    <source>
        <dbReference type="Google" id="ProtNLM"/>
    </source>
</evidence>
<organism evidence="2">
    <name type="scientific">Yersinia pestis</name>
    <dbReference type="NCBI Taxonomy" id="632"/>
    <lineage>
        <taxon>Bacteria</taxon>
        <taxon>Pseudomonadati</taxon>
        <taxon>Pseudomonadota</taxon>
        <taxon>Gammaproteobacteria</taxon>
        <taxon>Enterobacterales</taxon>
        <taxon>Yersiniaceae</taxon>
        <taxon>Yersinia</taxon>
    </lineage>
</organism>
<feature type="region of interest" description="Disordered" evidence="1">
    <location>
        <begin position="373"/>
        <end position="412"/>
    </location>
</feature>
<reference evidence="2" key="1">
    <citation type="journal article" date="1998" name="J. Bacteriol.">
        <title>Structural organization of virulence-associated plasmids of Yersinia pestis.</title>
        <authorList>
            <person name="Hu P."/>
            <person name="Elliott J."/>
            <person name="McCready P."/>
            <person name="Skowronski E."/>
            <person name="Garnes J."/>
            <person name="Kobayashi A."/>
            <person name="Brubaker R.R."/>
            <person name="Garcia E."/>
        </authorList>
    </citation>
    <scope>NUCLEOTIDE SEQUENCE</scope>
    <source>
        <strain evidence="2">KIM5</strain>
        <plasmid evidence="2">pMT1</plasmid>
    </source>
</reference>
<protein>
    <recommendedName>
        <fullName evidence="3">Phage portal protein</fullName>
    </recommendedName>
</protein>
<evidence type="ECO:0000256" key="1">
    <source>
        <dbReference type="SAM" id="MobiDB-lite"/>
    </source>
</evidence>
<name>Q7BTV4_YERPE</name>
<dbReference type="DNASU" id="2700781"/>
<keyword evidence="2" id="KW-0614">Plasmid</keyword>
<dbReference type="AlphaFoldDB" id="Q7BTV4"/>
<feature type="compositionally biased region" description="Polar residues" evidence="1">
    <location>
        <begin position="375"/>
        <end position="384"/>
    </location>
</feature>
<geneLocation type="plasmid" evidence="2">
    <name>pMT1</name>
</geneLocation>
<evidence type="ECO:0000313" key="2">
    <source>
        <dbReference type="EMBL" id="AAC13183.1"/>
    </source>
</evidence>
<dbReference type="EMBL" id="AF053947">
    <property type="protein sequence ID" value="AAC13183.1"/>
    <property type="molecule type" value="Genomic_DNA"/>
</dbReference>
<feature type="compositionally biased region" description="Polar residues" evidence="1">
    <location>
        <begin position="393"/>
        <end position="412"/>
    </location>
</feature>
<proteinExistence type="predicted"/>
<sequence>MAAIDLQSSIYGRIWVVVDSTMNVDVESVADEKKNDARAYAYWISPQQLLDVAWDEDGNMLWALIVEIARDDEDPFTSTGQEYQRYRLWTQNEWYLFREEVKKGSGNSGRRQAKVVLEDSGEHNLGVVPVFPVDCIGESESPYFSPSLIDDIAYLDRAVANYLSNLDAIIQDQTFSQLAIPVQSLLPGDENHTKVLEMGTKRVFTFDSESGNQPFYLSPDPKQAQMIITTIKTVINEIYHSVGVAGERTKQDNAQGIDNSSGAAKMYDFQRVNSLLVTKAERLERAERQMMQLAAKWMGVELDEDHSLIAYPESFDIRGLTDEFAVAEKLSLLQAPDSVRRHQMEMLIEKVFPNISEAMQKEFQKDLLKFPPKNDLNTLENKSVLTYDRDISQESGQDQPRGNGDSSTQETE</sequence>
<accession>Q7BTV4</accession>